<sequence length="173" mass="19251">MTVSLDKLTDPADSATAASLRLEVQRLTDALELTKADLTRTQGALGSIEARYSNLHGALQREQEEARAAREKYGELRENARGLLRGIISEYDLDDYRQEISDKGEAIGLAQLDYTYNGKVTVSFEIEGLRKADGSDFTEDDVRYYLEATLRASGGFELDYESGEIEEVELDLA</sequence>
<dbReference type="Proteomes" id="UP000008042">
    <property type="component" value="Segment"/>
</dbReference>
<organism evidence="2 3">
    <name type="scientific">Streptomyces phage phiHau3</name>
    <dbReference type="NCBI Taxonomy" id="1204524"/>
    <lineage>
        <taxon>Viruses</taxon>
        <taxon>Duplodnaviria</taxon>
        <taxon>Heunggongvirae</taxon>
        <taxon>Uroviricota</taxon>
        <taxon>Caudoviricetes</taxon>
        <taxon>Arquatrovirinae</taxon>
        <taxon>Hautrevirus</taxon>
        <taxon>Hautrevirus hau3</taxon>
    </lineage>
</organism>
<dbReference type="GeneID" id="13826715"/>
<proteinExistence type="predicted"/>
<name>K4HY55_9CAUD</name>
<keyword evidence="3" id="KW-1185">Reference proteome</keyword>
<feature type="coiled-coil region" evidence="1">
    <location>
        <begin position="17"/>
        <end position="79"/>
    </location>
</feature>
<protein>
    <submittedName>
        <fullName evidence="2">Uncharacterized protein</fullName>
    </submittedName>
</protein>
<dbReference type="RefSeq" id="YP_006906249.1">
    <property type="nucleotide sequence ID" value="NC_018836.1"/>
</dbReference>
<accession>K4HY55</accession>
<dbReference type="KEGG" id="vg:13826715"/>
<keyword evidence="1" id="KW-0175">Coiled coil</keyword>
<evidence type="ECO:0000313" key="3">
    <source>
        <dbReference type="Proteomes" id="UP000008042"/>
    </source>
</evidence>
<evidence type="ECO:0000313" key="2">
    <source>
        <dbReference type="EMBL" id="AFU62051.1"/>
    </source>
</evidence>
<evidence type="ECO:0000256" key="1">
    <source>
        <dbReference type="SAM" id="Coils"/>
    </source>
</evidence>
<dbReference type="EMBL" id="JX182369">
    <property type="protein sequence ID" value="AFU62051.1"/>
    <property type="molecule type" value="Genomic_DNA"/>
</dbReference>
<reference evidence="3" key="1">
    <citation type="submission" date="2012-06" db="EMBL/GenBank/DDBJ databases">
        <authorList>
            <person name="Smith M.C.M."/>
            <person name="Hendrix R."/>
            <person name="Hatfull G.F."/>
            <person name="Buttner M.J."/>
            <person name="Bibb M.J."/>
        </authorList>
    </citation>
    <scope>NUCLEOTIDE SEQUENCE [LARGE SCALE GENOMIC DNA]</scope>
</reference>
<gene>
    <name evidence="2" type="ORF">phiHau3_73</name>
</gene>